<evidence type="ECO:0000313" key="3">
    <source>
        <dbReference type="Proteomes" id="UP000291404"/>
    </source>
</evidence>
<evidence type="ECO:0000256" key="1">
    <source>
        <dbReference type="SAM" id="MobiDB-lite"/>
    </source>
</evidence>
<evidence type="ECO:0000313" key="2">
    <source>
        <dbReference type="EMBL" id="TBT98047.1"/>
    </source>
</evidence>
<feature type="region of interest" description="Disordered" evidence="1">
    <location>
        <begin position="445"/>
        <end position="477"/>
    </location>
</feature>
<dbReference type="GO" id="GO:0097729">
    <property type="term" value="C:9+2 motile cilium"/>
    <property type="evidence" value="ECO:0007669"/>
    <property type="project" value="TreeGrafter"/>
</dbReference>
<feature type="compositionally biased region" description="Polar residues" evidence="1">
    <location>
        <begin position="454"/>
        <end position="477"/>
    </location>
</feature>
<reference evidence="2 3" key="1">
    <citation type="submission" date="2017-12" db="EMBL/GenBank/DDBJ databases">
        <authorList>
            <person name="Pombert J.-F."/>
            <person name="Haag K.L."/>
            <person name="Ebert D."/>
        </authorList>
    </citation>
    <scope>NUCLEOTIDE SEQUENCE [LARGE SCALE GENOMIC DNA]</scope>
    <source>
        <strain evidence="2">BE-OM-2</strain>
    </source>
</reference>
<dbReference type="InterPro" id="IPR027417">
    <property type="entry name" value="P-loop_NTPase"/>
</dbReference>
<dbReference type="GO" id="GO:0051959">
    <property type="term" value="F:dynein light intermediate chain binding"/>
    <property type="evidence" value="ECO:0007669"/>
    <property type="project" value="InterPro"/>
</dbReference>
<dbReference type="GO" id="GO:0008569">
    <property type="term" value="F:minus-end-directed microtubule motor activity"/>
    <property type="evidence" value="ECO:0007669"/>
    <property type="project" value="TreeGrafter"/>
</dbReference>
<dbReference type="VEuPathDB" id="MicrosporidiaDB:CWI39_3291p0010"/>
<name>A0A4Q9KTE2_9MICR</name>
<dbReference type="PANTHER" id="PTHR10676">
    <property type="entry name" value="DYNEIN HEAVY CHAIN FAMILY PROTEIN"/>
    <property type="match status" value="1"/>
</dbReference>
<feature type="region of interest" description="Disordered" evidence="1">
    <location>
        <begin position="206"/>
        <end position="231"/>
    </location>
</feature>
<dbReference type="GO" id="GO:0045505">
    <property type="term" value="F:dynein intermediate chain binding"/>
    <property type="evidence" value="ECO:0007669"/>
    <property type="project" value="InterPro"/>
</dbReference>
<dbReference type="Gene3D" id="3.40.50.300">
    <property type="entry name" value="P-loop containing nucleotide triphosphate hydrolases"/>
    <property type="match status" value="1"/>
</dbReference>
<keyword evidence="3" id="KW-1185">Reference proteome</keyword>
<dbReference type="InterPro" id="IPR026983">
    <property type="entry name" value="DHC"/>
</dbReference>
<gene>
    <name evidence="2" type="ORF">CWI36_2564p0010</name>
</gene>
<protein>
    <submittedName>
        <fullName evidence="2">Uncharacterized protein</fullName>
    </submittedName>
</protein>
<dbReference type="VEuPathDB" id="MicrosporidiaDB:CWI36_2564p0010"/>
<feature type="non-terminal residue" evidence="2">
    <location>
        <position position="577"/>
    </location>
</feature>
<dbReference type="AlphaFoldDB" id="A0A4Q9KTE2"/>
<sequence>MSNNIKGVSNKNNEQQGVSHMSNNIKGVINKNNEQQGVSHMSNNYHPLTNNTNPNTYNPLTNTNRITNNLSNGFYEISMFYLKDKRLVIALLEFYKVLRKEIPSDLFIDLGLRGLTTILRETVERVSKGEYDYKGLKDSRDIIKGISDRGSVLGGVSRDILEGVNNSTNNYKGVSDSGCELEGVSNKSNEQRGVNNKSNEQRCVNISTNEQRPLNNINNTNNTTNNVTNNNTNTTNNTTYITSSLVISIVNFFVPLLRNIYIPLLINNIRYFFNKEITVPSYKNMLINSLKRRNGVILLGNTLTGKSKLIRDCSVSNVYYYNPITLSNIFGCYKEGEWEDSNFIRDLRGVLGGGGEGGSDRSVVKGDSDSVIGGVSNRDNVLEGVCNRDNLLEGSSNRDNVLEGVSNRDNVLEGSSNRDIVEGVSDRRDILEGVSNRDNLLEGVSDRGSHIKGVSNSTTKQQGVGNRGTNIKGVNNSSNIKGVSDSIDTYHPVSNTPNQTWFVFDGPVTSEWIENFNSVLDDSKVLCLSSGESIRITSNCKFIFECDSISDITPATLTRVQVIRMEGGSNKGDSDMD</sequence>
<dbReference type="GO" id="GO:0060294">
    <property type="term" value="P:cilium movement involved in cell motility"/>
    <property type="evidence" value="ECO:0007669"/>
    <property type="project" value="TreeGrafter"/>
</dbReference>
<dbReference type="STRING" id="148818.A0A4Q9KTE2"/>
<accession>A0A4Q9KTE2</accession>
<dbReference type="Proteomes" id="UP000291404">
    <property type="component" value="Unassembled WGS sequence"/>
</dbReference>
<dbReference type="EMBL" id="PITI01002564">
    <property type="protein sequence ID" value="TBT98047.1"/>
    <property type="molecule type" value="Genomic_DNA"/>
</dbReference>
<feature type="compositionally biased region" description="Low complexity" evidence="1">
    <location>
        <begin position="215"/>
        <end position="231"/>
    </location>
</feature>
<comment type="caution">
    <text evidence="2">The sequence shown here is derived from an EMBL/GenBank/DDBJ whole genome shotgun (WGS) entry which is preliminary data.</text>
</comment>
<proteinExistence type="predicted"/>
<dbReference type="VEuPathDB" id="MicrosporidiaDB:CWI39_2826p0010"/>
<organism evidence="2 3">
    <name type="scientific">Hamiltosporidium magnivora</name>
    <dbReference type="NCBI Taxonomy" id="148818"/>
    <lineage>
        <taxon>Eukaryota</taxon>
        <taxon>Fungi</taxon>
        <taxon>Fungi incertae sedis</taxon>
        <taxon>Microsporidia</taxon>
        <taxon>Dubosqiidae</taxon>
        <taxon>Hamiltosporidium</taxon>
    </lineage>
</organism>
<dbReference type="GO" id="GO:0030286">
    <property type="term" value="C:dynein complex"/>
    <property type="evidence" value="ECO:0007669"/>
    <property type="project" value="InterPro"/>
</dbReference>